<evidence type="ECO:0000313" key="6">
    <source>
        <dbReference type="EMBL" id="PIR45281.1"/>
    </source>
</evidence>
<dbReference type="InterPro" id="IPR050265">
    <property type="entry name" value="Fe/Mn_Superoxide_Dismutase"/>
</dbReference>
<dbReference type="EC" id="1.15.1.1" evidence="2"/>
<gene>
    <name evidence="6" type="ORF">COV10_00130</name>
</gene>
<reference evidence="6 7" key="1">
    <citation type="submission" date="2017-09" db="EMBL/GenBank/DDBJ databases">
        <title>Depth-based differentiation of microbial function through sediment-hosted aquifers and enrichment of novel symbionts in the deep terrestrial subsurface.</title>
        <authorList>
            <person name="Probst A.J."/>
            <person name="Ladd B."/>
            <person name="Jarett J.K."/>
            <person name="Geller-Mcgrath D.E."/>
            <person name="Sieber C.M."/>
            <person name="Emerson J.B."/>
            <person name="Anantharaman K."/>
            <person name="Thomas B.C."/>
            <person name="Malmstrom R."/>
            <person name="Stieglmeier M."/>
            <person name="Klingl A."/>
            <person name="Woyke T."/>
            <person name="Ryan C.M."/>
            <person name="Banfield J.F."/>
        </authorList>
    </citation>
    <scope>NUCLEOTIDE SEQUENCE [LARGE SCALE GENOMIC DNA]</scope>
    <source>
        <strain evidence="6">CG10_big_fil_rev_8_21_14_0_10_51_16</strain>
    </source>
</reference>
<dbReference type="GO" id="GO:0004784">
    <property type="term" value="F:superoxide dismutase activity"/>
    <property type="evidence" value="ECO:0007669"/>
    <property type="project" value="UniProtKB-EC"/>
</dbReference>
<dbReference type="GO" id="GO:0046872">
    <property type="term" value="F:metal ion binding"/>
    <property type="evidence" value="ECO:0007669"/>
    <property type="project" value="UniProtKB-KW"/>
</dbReference>
<dbReference type="InterPro" id="IPR036314">
    <property type="entry name" value="SOD_C_sf"/>
</dbReference>
<protein>
    <recommendedName>
        <fullName evidence="2">superoxide dismutase</fullName>
        <ecNumber evidence="2">1.15.1.1</ecNumber>
    </recommendedName>
</protein>
<evidence type="ECO:0000256" key="4">
    <source>
        <dbReference type="ARBA" id="ARBA00023002"/>
    </source>
</evidence>
<keyword evidence="4" id="KW-0560">Oxidoreductase</keyword>
<dbReference type="Proteomes" id="UP000228767">
    <property type="component" value="Unassembled WGS sequence"/>
</dbReference>
<dbReference type="InterPro" id="IPR019832">
    <property type="entry name" value="Mn/Fe_SOD_C"/>
</dbReference>
<evidence type="ECO:0000256" key="1">
    <source>
        <dbReference type="ARBA" id="ARBA00008714"/>
    </source>
</evidence>
<dbReference type="Gene3D" id="1.10.287.990">
    <property type="entry name" value="Fe,Mn superoxide dismutase (SOD) domain"/>
    <property type="match status" value="1"/>
</dbReference>
<dbReference type="PANTHER" id="PTHR11404:SF6">
    <property type="entry name" value="SUPEROXIDE DISMUTASE [MN], MITOCHONDRIAL"/>
    <property type="match status" value="1"/>
</dbReference>
<sequence>MKVCLSTLLDVYLTDNHKTNHSMQPQYTEKTFSLGAMNGLSEKQITEHLKLYTGYVKNVNSLLEKTGDLKKSEAENAYVLAELRRRLGFEFNGMRLHEYYFDGLGGDGSLNTKGSLGVALTERYGSLEAWREHVTTLGKMRGIGWVITYYDPVIKTFHTAWVGDHDIGHLGGLPIISALDVWEHAFLLDYLPSERGQYIEAYFNNLRWSALEERFASAQ</sequence>
<dbReference type="SUPFAM" id="SSF46609">
    <property type="entry name" value="Fe,Mn superoxide dismutase (SOD), N-terminal domain"/>
    <property type="match status" value="1"/>
</dbReference>
<dbReference type="EMBL" id="PCYI01000001">
    <property type="protein sequence ID" value="PIR45281.1"/>
    <property type="molecule type" value="Genomic_DNA"/>
</dbReference>
<dbReference type="Gene3D" id="3.55.40.20">
    <property type="entry name" value="Iron/manganese superoxide dismutase, C-terminal domain"/>
    <property type="match status" value="1"/>
</dbReference>
<feature type="domain" description="Manganese/iron superoxide dismutase C-terminal" evidence="5">
    <location>
        <begin position="113"/>
        <end position="214"/>
    </location>
</feature>
<evidence type="ECO:0000256" key="2">
    <source>
        <dbReference type="ARBA" id="ARBA00012682"/>
    </source>
</evidence>
<keyword evidence="3" id="KW-0479">Metal-binding</keyword>
<accession>A0A2H0RFE3</accession>
<evidence type="ECO:0000256" key="3">
    <source>
        <dbReference type="ARBA" id="ARBA00022723"/>
    </source>
</evidence>
<comment type="similarity">
    <text evidence="1">Belongs to the iron/manganese superoxide dismutase family.</text>
</comment>
<proteinExistence type="inferred from homology"/>
<dbReference type="SUPFAM" id="SSF54719">
    <property type="entry name" value="Fe,Mn superoxide dismutase (SOD), C-terminal domain"/>
    <property type="match status" value="1"/>
</dbReference>
<organism evidence="6 7">
    <name type="scientific">Candidatus Vogelbacteria bacterium CG10_big_fil_rev_8_21_14_0_10_51_16</name>
    <dbReference type="NCBI Taxonomy" id="1975045"/>
    <lineage>
        <taxon>Bacteria</taxon>
        <taxon>Candidatus Vogeliibacteriota</taxon>
    </lineage>
</organism>
<dbReference type="InterPro" id="IPR036324">
    <property type="entry name" value="Mn/Fe_SOD_N_sf"/>
</dbReference>
<dbReference type="AlphaFoldDB" id="A0A2H0RFE3"/>
<dbReference type="PANTHER" id="PTHR11404">
    <property type="entry name" value="SUPEROXIDE DISMUTASE 2"/>
    <property type="match status" value="1"/>
</dbReference>
<dbReference type="Pfam" id="PF02777">
    <property type="entry name" value="Sod_Fe_C"/>
    <property type="match status" value="1"/>
</dbReference>
<comment type="caution">
    <text evidence="6">The sequence shown here is derived from an EMBL/GenBank/DDBJ whole genome shotgun (WGS) entry which is preliminary data.</text>
</comment>
<evidence type="ECO:0000259" key="5">
    <source>
        <dbReference type="Pfam" id="PF02777"/>
    </source>
</evidence>
<name>A0A2H0RFE3_9BACT</name>
<evidence type="ECO:0000313" key="7">
    <source>
        <dbReference type="Proteomes" id="UP000228767"/>
    </source>
</evidence>